<sequence length="111" mass="12618">MSDSPPTGILDLLYCSAQAMSHDVSYIIHEVISGLPPYYDLSHDNNLAIKVYQELRPRFNIKVPQPIIIHLIKRCLDANSLNRPTAIEIASILCNLTEIPRQIEKKSMIIY</sequence>
<gene>
    <name evidence="1" type="ORF">RhiirA4_462283</name>
</gene>
<dbReference type="EMBL" id="LLXI01000523">
    <property type="protein sequence ID" value="PKY47168.1"/>
    <property type="molecule type" value="Genomic_DNA"/>
</dbReference>
<evidence type="ECO:0008006" key="3">
    <source>
        <dbReference type="Google" id="ProtNLM"/>
    </source>
</evidence>
<proteinExistence type="predicted"/>
<evidence type="ECO:0000313" key="2">
    <source>
        <dbReference type="Proteomes" id="UP000234323"/>
    </source>
</evidence>
<dbReference type="Proteomes" id="UP000234323">
    <property type="component" value="Unassembled WGS sequence"/>
</dbReference>
<reference evidence="1 2" key="1">
    <citation type="submission" date="2015-10" db="EMBL/GenBank/DDBJ databases">
        <title>Genome analyses suggest a sexual origin of heterokaryosis in a supposedly ancient asexual fungus.</title>
        <authorList>
            <person name="Ropars J."/>
            <person name="Sedzielewska K."/>
            <person name="Noel J."/>
            <person name="Charron P."/>
            <person name="Farinelli L."/>
            <person name="Marton T."/>
            <person name="Kruger M."/>
            <person name="Pelin A."/>
            <person name="Brachmann A."/>
            <person name="Corradi N."/>
        </authorList>
    </citation>
    <scope>NUCLEOTIDE SEQUENCE [LARGE SCALE GENOMIC DNA]</scope>
    <source>
        <strain evidence="1 2">A4</strain>
    </source>
</reference>
<dbReference type="SUPFAM" id="SSF56112">
    <property type="entry name" value="Protein kinase-like (PK-like)"/>
    <property type="match status" value="1"/>
</dbReference>
<comment type="caution">
    <text evidence="1">The sequence shown here is derived from an EMBL/GenBank/DDBJ whole genome shotgun (WGS) entry which is preliminary data.</text>
</comment>
<dbReference type="AlphaFoldDB" id="A0A2I1GKK7"/>
<keyword evidence="2" id="KW-1185">Reference proteome</keyword>
<accession>A0A2I1GKK7</accession>
<organism evidence="1 2">
    <name type="scientific">Rhizophagus irregularis</name>
    <dbReference type="NCBI Taxonomy" id="588596"/>
    <lineage>
        <taxon>Eukaryota</taxon>
        <taxon>Fungi</taxon>
        <taxon>Fungi incertae sedis</taxon>
        <taxon>Mucoromycota</taxon>
        <taxon>Glomeromycotina</taxon>
        <taxon>Glomeromycetes</taxon>
        <taxon>Glomerales</taxon>
        <taxon>Glomeraceae</taxon>
        <taxon>Rhizophagus</taxon>
    </lineage>
</organism>
<dbReference type="InterPro" id="IPR011009">
    <property type="entry name" value="Kinase-like_dom_sf"/>
</dbReference>
<protein>
    <recommendedName>
        <fullName evidence="3">Protein kinase domain-containing protein</fullName>
    </recommendedName>
</protein>
<dbReference type="Gene3D" id="1.10.510.10">
    <property type="entry name" value="Transferase(Phosphotransferase) domain 1"/>
    <property type="match status" value="1"/>
</dbReference>
<name>A0A2I1GKK7_9GLOM</name>
<evidence type="ECO:0000313" key="1">
    <source>
        <dbReference type="EMBL" id="PKY47168.1"/>
    </source>
</evidence>